<dbReference type="AlphaFoldDB" id="A0AAD7NHI6"/>
<gene>
    <name evidence="1" type="ORF">DFH07DRAFT_771760</name>
</gene>
<sequence length="209" mass="24247">MLKLGRKYEIAAFRDDAVSRLHHDYPTQFEDWDRLFANTELRKIQHADQAELLNLACETGVSTCIPALGLECLYERSLEQLFSGIDSQITLPNSTKVMLALAAELLHREQGKNFEWLRKNYWEDHCEACADEEKNSEDGVIYYLKGEVPDISGTVFPWNKVASGHWVDRLCEDCENLAKAEWECCRKKLWERLPTFFGLPAWKDLKDDD</sequence>
<evidence type="ECO:0000313" key="1">
    <source>
        <dbReference type="EMBL" id="KAJ7760680.1"/>
    </source>
</evidence>
<protein>
    <submittedName>
        <fullName evidence="1">Uncharacterized protein</fullName>
    </submittedName>
</protein>
<proteinExistence type="predicted"/>
<name>A0AAD7NHI6_9AGAR</name>
<keyword evidence="2" id="KW-1185">Reference proteome</keyword>
<accession>A0AAD7NHI6</accession>
<dbReference type="EMBL" id="JARJLG010000048">
    <property type="protein sequence ID" value="KAJ7760680.1"/>
    <property type="molecule type" value="Genomic_DNA"/>
</dbReference>
<reference evidence="1" key="1">
    <citation type="submission" date="2023-03" db="EMBL/GenBank/DDBJ databases">
        <title>Massive genome expansion in bonnet fungi (Mycena s.s.) driven by repeated elements and novel gene families across ecological guilds.</title>
        <authorList>
            <consortium name="Lawrence Berkeley National Laboratory"/>
            <person name="Harder C.B."/>
            <person name="Miyauchi S."/>
            <person name="Viragh M."/>
            <person name="Kuo A."/>
            <person name="Thoen E."/>
            <person name="Andreopoulos B."/>
            <person name="Lu D."/>
            <person name="Skrede I."/>
            <person name="Drula E."/>
            <person name="Henrissat B."/>
            <person name="Morin E."/>
            <person name="Kohler A."/>
            <person name="Barry K."/>
            <person name="LaButti K."/>
            <person name="Morin E."/>
            <person name="Salamov A."/>
            <person name="Lipzen A."/>
            <person name="Mereny Z."/>
            <person name="Hegedus B."/>
            <person name="Baldrian P."/>
            <person name="Stursova M."/>
            <person name="Weitz H."/>
            <person name="Taylor A."/>
            <person name="Grigoriev I.V."/>
            <person name="Nagy L.G."/>
            <person name="Martin F."/>
            <person name="Kauserud H."/>
        </authorList>
    </citation>
    <scope>NUCLEOTIDE SEQUENCE</scope>
    <source>
        <strain evidence="1">CBHHK188m</strain>
    </source>
</reference>
<evidence type="ECO:0000313" key="2">
    <source>
        <dbReference type="Proteomes" id="UP001215280"/>
    </source>
</evidence>
<dbReference type="Proteomes" id="UP001215280">
    <property type="component" value="Unassembled WGS sequence"/>
</dbReference>
<comment type="caution">
    <text evidence="1">The sequence shown here is derived from an EMBL/GenBank/DDBJ whole genome shotgun (WGS) entry which is preliminary data.</text>
</comment>
<organism evidence="1 2">
    <name type="scientific">Mycena maculata</name>
    <dbReference type="NCBI Taxonomy" id="230809"/>
    <lineage>
        <taxon>Eukaryota</taxon>
        <taxon>Fungi</taxon>
        <taxon>Dikarya</taxon>
        <taxon>Basidiomycota</taxon>
        <taxon>Agaricomycotina</taxon>
        <taxon>Agaricomycetes</taxon>
        <taxon>Agaricomycetidae</taxon>
        <taxon>Agaricales</taxon>
        <taxon>Marasmiineae</taxon>
        <taxon>Mycenaceae</taxon>
        <taxon>Mycena</taxon>
    </lineage>
</organism>